<keyword evidence="5" id="KW-1185">Reference proteome</keyword>
<proteinExistence type="predicted"/>
<gene>
    <name evidence="4" type="ORF">LAMI_0G05138G</name>
</gene>
<feature type="domain" description="Transcription activator GCR1-like" evidence="3">
    <location>
        <begin position="200"/>
        <end position="286"/>
    </location>
</feature>
<name>A0A1G4K8T5_9SACH</name>
<dbReference type="Proteomes" id="UP000191024">
    <property type="component" value="Chromosome G"/>
</dbReference>
<accession>A0A1G4K8T5</accession>
<evidence type="ECO:0000313" key="5">
    <source>
        <dbReference type="Proteomes" id="UP000191024"/>
    </source>
</evidence>
<dbReference type="GO" id="GO:0000978">
    <property type="term" value="F:RNA polymerase II cis-regulatory region sequence-specific DNA binding"/>
    <property type="evidence" value="ECO:0007669"/>
    <property type="project" value="TreeGrafter"/>
</dbReference>
<evidence type="ECO:0000313" key="4">
    <source>
        <dbReference type="EMBL" id="SCV00450.1"/>
    </source>
</evidence>
<keyword evidence="1" id="KW-0175">Coiled coil</keyword>
<dbReference type="STRING" id="1230905.A0A1G4K8T5"/>
<dbReference type="PANTHER" id="PTHR37784:SF4">
    <property type="entry name" value="TRANSCRIPTION FACTOR-LIKE PROTEIN EUC1"/>
    <property type="match status" value="1"/>
</dbReference>
<dbReference type="OrthoDB" id="428577at2759"/>
<evidence type="ECO:0000256" key="1">
    <source>
        <dbReference type="SAM" id="Coils"/>
    </source>
</evidence>
<dbReference type="GO" id="GO:0060963">
    <property type="term" value="P:positive regulation of ribosomal protein gene transcription by RNA polymerase II"/>
    <property type="evidence" value="ECO:0007669"/>
    <property type="project" value="TreeGrafter"/>
</dbReference>
<dbReference type="Pfam" id="PF12550">
    <property type="entry name" value="GCR1_C"/>
    <property type="match status" value="1"/>
</dbReference>
<feature type="coiled-coil region" evidence="1">
    <location>
        <begin position="41"/>
        <end position="68"/>
    </location>
</feature>
<evidence type="ECO:0000256" key="2">
    <source>
        <dbReference type="SAM" id="MobiDB-lite"/>
    </source>
</evidence>
<dbReference type="GO" id="GO:0000981">
    <property type="term" value="F:DNA-binding transcription factor activity, RNA polymerase II-specific"/>
    <property type="evidence" value="ECO:0007669"/>
    <property type="project" value="TreeGrafter"/>
</dbReference>
<feature type="region of interest" description="Disordered" evidence="2">
    <location>
        <begin position="161"/>
        <end position="200"/>
    </location>
</feature>
<reference evidence="4 5" key="1">
    <citation type="submission" date="2016-03" db="EMBL/GenBank/DDBJ databases">
        <authorList>
            <person name="Devillers H."/>
        </authorList>
    </citation>
    <scope>NUCLEOTIDE SEQUENCE [LARGE SCALE GENOMIC DNA]</scope>
    <source>
        <strain evidence="4">CBS 11717</strain>
    </source>
</reference>
<feature type="compositionally biased region" description="Polar residues" evidence="2">
    <location>
        <begin position="17"/>
        <end position="27"/>
    </location>
</feature>
<dbReference type="PANTHER" id="PTHR37784">
    <property type="entry name" value="PROTEIN MSN1"/>
    <property type="match status" value="1"/>
</dbReference>
<dbReference type="EMBL" id="LT598469">
    <property type="protein sequence ID" value="SCV00450.1"/>
    <property type="molecule type" value="Genomic_DNA"/>
</dbReference>
<dbReference type="InterPro" id="IPR052146">
    <property type="entry name" value="HOT1"/>
</dbReference>
<evidence type="ECO:0000259" key="3">
    <source>
        <dbReference type="Pfam" id="PF12550"/>
    </source>
</evidence>
<feature type="region of interest" description="Disordered" evidence="2">
    <location>
        <begin position="1"/>
        <end position="27"/>
    </location>
</feature>
<dbReference type="AlphaFoldDB" id="A0A1G4K8T5"/>
<organism evidence="4 5">
    <name type="scientific">Lachancea mirantina</name>
    <dbReference type="NCBI Taxonomy" id="1230905"/>
    <lineage>
        <taxon>Eukaryota</taxon>
        <taxon>Fungi</taxon>
        <taxon>Dikarya</taxon>
        <taxon>Ascomycota</taxon>
        <taxon>Saccharomycotina</taxon>
        <taxon>Saccharomycetes</taxon>
        <taxon>Saccharomycetales</taxon>
        <taxon>Saccharomycetaceae</taxon>
        <taxon>Lachancea</taxon>
    </lineage>
</organism>
<sequence>MTETNNGLELEGEEAVQESSPGSSFGNLENRAFQSLLLEKLSKIQEQNEMLTERMERLEKEQEDYYVSLCKKVTSAFKHVEKCSKDVFALKEVFREFTGVVTGERVSFLDHSAENVSAEDAAGFNESQLLAANFAAQRERHWENLWQQTLALRPGPIKAEESLQLPESRRDTGEDQLGDQNGEQNGSQNGNQNGNDPSSYKLNRAIRSVTDLAREYYEGLTGLPSVVSLERRFGASWRASASERTFFAKRMHIINRINDVRDNPTKYGLPEDITRRQAVKIIENIRLGNNNYCGHPTRMTLNQLYIYFAKKMDSLDDYRMTLGVLAKPRRDQLVRERLRQSQLPDDAEQGDEIT</sequence>
<protein>
    <submittedName>
        <fullName evidence="4">LAMI_0G05138g1_1</fullName>
    </submittedName>
</protein>
<feature type="compositionally biased region" description="Low complexity" evidence="2">
    <location>
        <begin position="180"/>
        <end position="195"/>
    </location>
</feature>
<dbReference type="InterPro" id="IPR022210">
    <property type="entry name" value="TF_GCR1-like"/>
</dbReference>